<feature type="domain" description="Thioredoxin" evidence="11">
    <location>
        <begin position="448"/>
        <end position="556"/>
    </location>
</feature>
<evidence type="ECO:0000313" key="13">
    <source>
        <dbReference type="RefSeq" id="XP_012689504.1"/>
    </source>
</evidence>
<evidence type="ECO:0000256" key="2">
    <source>
        <dbReference type="ARBA" id="ARBA00020920"/>
    </source>
</evidence>
<dbReference type="PROSITE" id="PS50076">
    <property type="entry name" value="DNAJ_2"/>
    <property type="match status" value="1"/>
</dbReference>
<dbReference type="PRINTS" id="PR00625">
    <property type="entry name" value="JDOMAIN"/>
</dbReference>
<keyword evidence="9" id="KW-0676">Redox-active center</keyword>
<dbReference type="GO" id="GO:0016671">
    <property type="term" value="F:oxidoreductase activity, acting on a sulfur group of donors, disulfide as acceptor"/>
    <property type="evidence" value="ECO:0007669"/>
    <property type="project" value="TreeGrafter"/>
</dbReference>
<comment type="subcellular location">
    <subcellularLocation>
        <location evidence="1">Endoplasmic reticulum lumen</location>
    </subcellularLocation>
</comment>
<dbReference type="InterPro" id="IPR013766">
    <property type="entry name" value="Thioredoxin_domain"/>
</dbReference>
<feature type="domain" description="Thioredoxin" evidence="11">
    <location>
        <begin position="124"/>
        <end position="238"/>
    </location>
</feature>
<dbReference type="AlphaFoldDB" id="A0A6P3W511"/>
<dbReference type="SMART" id="SM00271">
    <property type="entry name" value="DnaJ"/>
    <property type="match status" value="1"/>
</dbReference>
<dbReference type="FunFam" id="3.40.30.10:FF:000169">
    <property type="entry name" value="DnaJ homolog subfamily C member 10"/>
    <property type="match status" value="1"/>
</dbReference>
<dbReference type="CTD" id="54431"/>
<accession>A0A6P3W511</accession>
<dbReference type="GO" id="GO:0051117">
    <property type="term" value="F:ATPase binding"/>
    <property type="evidence" value="ECO:0007669"/>
    <property type="project" value="UniProtKB-ARBA"/>
</dbReference>
<dbReference type="FunFam" id="1.10.287.110:FF:000029">
    <property type="entry name" value="DnaJ homolog subfamily C member 10"/>
    <property type="match status" value="1"/>
</dbReference>
<dbReference type="CDD" id="cd03004">
    <property type="entry name" value="PDI_a_ERdj5_C"/>
    <property type="match status" value="3"/>
</dbReference>
<dbReference type="InterPro" id="IPR035673">
    <property type="entry name" value="ERdj5_TRX_N"/>
</dbReference>
<dbReference type="Pfam" id="PF00085">
    <property type="entry name" value="Thioredoxin"/>
    <property type="match status" value="4"/>
</dbReference>
<keyword evidence="3" id="KW-0732">Signal</keyword>
<dbReference type="Gene3D" id="3.40.30.10">
    <property type="entry name" value="Glutaredoxin"/>
    <property type="match status" value="6"/>
</dbReference>
<dbReference type="CDD" id="cd03003">
    <property type="entry name" value="PDI_a_ERdj5_N"/>
    <property type="match status" value="1"/>
</dbReference>
<dbReference type="RefSeq" id="XP_012689504.1">
    <property type="nucleotide sequence ID" value="XM_012834050.3"/>
</dbReference>
<dbReference type="PROSITE" id="PS51352">
    <property type="entry name" value="THIOREDOXIN_2"/>
    <property type="match status" value="3"/>
</dbReference>
<evidence type="ECO:0000256" key="9">
    <source>
        <dbReference type="ARBA" id="ARBA00023284"/>
    </source>
</evidence>
<dbReference type="CDD" id="cd02961">
    <property type="entry name" value="PDI_a_family"/>
    <property type="match status" value="1"/>
</dbReference>
<evidence type="ECO:0000256" key="3">
    <source>
        <dbReference type="ARBA" id="ARBA00022729"/>
    </source>
</evidence>
<keyword evidence="12" id="KW-1185">Reference proteome</keyword>
<dbReference type="InterPro" id="IPR017937">
    <property type="entry name" value="Thioredoxin_CS"/>
</dbReference>
<reference evidence="13" key="1">
    <citation type="submission" date="2025-08" db="UniProtKB">
        <authorList>
            <consortium name="RefSeq"/>
        </authorList>
    </citation>
    <scope>IDENTIFICATION</scope>
</reference>
<dbReference type="PANTHER" id="PTHR44340">
    <property type="entry name" value="DNAJ HOMOLOG SUBFAMILY C MEMBER 10"/>
    <property type="match status" value="1"/>
</dbReference>
<dbReference type="InterPro" id="IPR001623">
    <property type="entry name" value="DnaJ_domain"/>
</dbReference>
<protein>
    <recommendedName>
        <fullName evidence="2">DnaJ homolog subfamily C member 10</fullName>
    </recommendedName>
</protein>
<dbReference type="InterPro" id="IPR036249">
    <property type="entry name" value="Thioredoxin-like_sf"/>
</dbReference>
<dbReference type="GO" id="GO:0051787">
    <property type="term" value="F:misfolded protein binding"/>
    <property type="evidence" value="ECO:0007669"/>
    <property type="project" value="TreeGrafter"/>
</dbReference>
<evidence type="ECO:0000256" key="5">
    <source>
        <dbReference type="ARBA" id="ARBA00022824"/>
    </source>
</evidence>
<proteinExistence type="predicted"/>
<dbReference type="Gene3D" id="1.10.287.110">
    <property type="entry name" value="DnaJ domain"/>
    <property type="match status" value="1"/>
</dbReference>
<feature type="domain" description="Thioredoxin" evidence="11">
    <location>
        <begin position="659"/>
        <end position="786"/>
    </location>
</feature>
<dbReference type="Pfam" id="PF00226">
    <property type="entry name" value="DnaJ"/>
    <property type="match status" value="1"/>
</dbReference>
<organism evidence="12 13">
    <name type="scientific">Clupea harengus</name>
    <name type="common">Atlantic herring</name>
    <dbReference type="NCBI Taxonomy" id="7950"/>
    <lineage>
        <taxon>Eukaryota</taxon>
        <taxon>Metazoa</taxon>
        <taxon>Chordata</taxon>
        <taxon>Craniata</taxon>
        <taxon>Vertebrata</taxon>
        <taxon>Euteleostomi</taxon>
        <taxon>Actinopterygii</taxon>
        <taxon>Neopterygii</taxon>
        <taxon>Teleostei</taxon>
        <taxon>Clupei</taxon>
        <taxon>Clupeiformes</taxon>
        <taxon>Clupeoidei</taxon>
        <taxon>Clupeidae</taxon>
        <taxon>Clupea</taxon>
    </lineage>
</organism>
<dbReference type="Proteomes" id="UP000515152">
    <property type="component" value="Chromosome 2"/>
</dbReference>
<dbReference type="FunFam" id="3.40.30.10:FF:000087">
    <property type="entry name" value="DnaJ homolog subfamily C member 10"/>
    <property type="match status" value="1"/>
</dbReference>
<keyword evidence="4" id="KW-0677">Repeat</keyword>
<dbReference type="GO" id="GO:0005788">
    <property type="term" value="C:endoplasmic reticulum lumen"/>
    <property type="evidence" value="ECO:0007669"/>
    <property type="project" value="UniProtKB-SubCell"/>
</dbReference>
<sequence>MNRNGTNRQLVQLSGGPLNRILVSCIVLCLIAVAVSDEDYYKLLAVSKESSTREIRQAFKKLALIMHPDKNPNDDTAHDKFLKITRAYEVLKDEDLRKKYDKYGEKGLDEQQSGRYESWNFYRYDFGIYDDDLEVITLDRGDFDAAVNSGELWFINFYFPRCSHCHDLAPTWREFAKEMDGVIRIGAVNCGDNGRVCRSKGVSSYPSLYMFKAGMNAEKYFGDRSKDSLTKFAMQFVKSRVTELWQGNIFTEIDNAFAARIGWLITFCADTGDCLESQTRLKLAGMLEGLVNVGWMDCSTQADLCESFEVTSSTTAFFPPGSMLKNKGSVLFLQSLDAREIYTQVLQHLPELETLSKDSFEPKLARHRWLVSFTFGQTGLASHEYKKLSALLKHDNIQVGKVDCLTEVELCSSLYIQKPCLAVFKGLGTHDFEIHHGKDVLYNIVAFAKESVKAHVTTLRPENFPSHEKEPWLVDFFAPWCPPCRALLPELRKASIQLVGQMKFGTLDCTIHDRLCSTYNIQAYPTTVIFNKSSIHEYEGHHSADGILEFIEDLVNPVVVTLNPDTFPELVKRRKSEVMWMVDFYAPWCGPCQALLPEWRRVARMLNGMINVGTVDCQKHHSFCQGEGVRAYPEIRLYSHSAARSDQYQGYSGWHRDAHSIRTWAMGFLPRASVDLSPEDFKNRVLGGTEHWVLDFYAPWCGPCQHFAPEFEALARTMKGVVRAGKVDCQAHHQACQSAGVRAYPTVRFYPYLGTKRRDHGGEPINSHDAGVIADILRQRLQQLSPWLQAKSTKLGDEL</sequence>
<keyword evidence="6" id="KW-0560">Oxidoreductase</keyword>
<evidence type="ECO:0000256" key="6">
    <source>
        <dbReference type="ARBA" id="ARBA00023002"/>
    </source>
</evidence>
<evidence type="ECO:0000259" key="11">
    <source>
        <dbReference type="PROSITE" id="PS51352"/>
    </source>
</evidence>
<feature type="domain" description="J" evidence="10">
    <location>
        <begin position="39"/>
        <end position="104"/>
    </location>
</feature>
<dbReference type="GO" id="GO:0051087">
    <property type="term" value="F:protein-folding chaperone binding"/>
    <property type="evidence" value="ECO:0007669"/>
    <property type="project" value="UniProtKB-ARBA"/>
</dbReference>
<dbReference type="GO" id="GO:0036503">
    <property type="term" value="P:ERAD pathway"/>
    <property type="evidence" value="ECO:0007669"/>
    <property type="project" value="UniProtKB-ARBA"/>
</dbReference>
<keyword evidence="8" id="KW-0325">Glycoprotein</keyword>
<dbReference type="SUPFAM" id="SSF46565">
    <property type="entry name" value="Chaperone J-domain"/>
    <property type="match status" value="1"/>
</dbReference>
<gene>
    <name evidence="13" type="primary">dnajc10</name>
</gene>
<dbReference type="InterPro" id="IPR035674">
    <property type="entry name" value="ERdj5_TRX_C"/>
</dbReference>
<dbReference type="CDD" id="cd06257">
    <property type="entry name" value="DnaJ"/>
    <property type="match status" value="1"/>
</dbReference>
<evidence type="ECO:0000256" key="8">
    <source>
        <dbReference type="ARBA" id="ARBA00023180"/>
    </source>
</evidence>
<dbReference type="FunFam" id="3.40.30.10:FF:000106">
    <property type="entry name" value="DnaJ homolog subfamily C member 10"/>
    <property type="match status" value="1"/>
</dbReference>
<dbReference type="PANTHER" id="PTHR44340:SF1">
    <property type="entry name" value="DNAJ HOMOLOG SUBFAMILY C MEMBER 10"/>
    <property type="match status" value="1"/>
</dbReference>
<evidence type="ECO:0000256" key="7">
    <source>
        <dbReference type="ARBA" id="ARBA00023157"/>
    </source>
</evidence>
<dbReference type="KEGG" id="char:105905959"/>
<dbReference type="SUPFAM" id="SSF52833">
    <property type="entry name" value="Thioredoxin-like"/>
    <property type="match status" value="6"/>
</dbReference>
<evidence type="ECO:0000256" key="4">
    <source>
        <dbReference type="ARBA" id="ARBA00022737"/>
    </source>
</evidence>
<name>A0A6P3W511_CLUHA</name>
<dbReference type="InterPro" id="IPR036869">
    <property type="entry name" value="J_dom_sf"/>
</dbReference>
<dbReference type="InterPro" id="IPR052460">
    <property type="entry name" value="ER_disulfide_reductase"/>
</dbReference>
<dbReference type="OrthoDB" id="5810603at2759"/>
<dbReference type="PROSITE" id="PS00194">
    <property type="entry name" value="THIOREDOXIN_1"/>
    <property type="match status" value="2"/>
</dbReference>
<dbReference type="GO" id="GO:0015035">
    <property type="term" value="F:protein-disulfide reductase activity"/>
    <property type="evidence" value="ECO:0007669"/>
    <property type="project" value="TreeGrafter"/>
</dbReference>
<dbReference type="PRINTS" id="PR00421">
    <property type="entry name" value="THIOREDOXIN"/>
</dbReference>
<dbReference type="GeneID" id="105905959"/>
<dbReference type="FunFam" id="3.40.30.10:FF:000135">
    <property type="entry name" value="DnaJ homolog subfamily C member 10"/>
    <property type="match status" value="1"/>
</dbReference>
<evidence type="ECO:0000256" key="1">
    <source>
        <dbReference type="ARBA" id="ARBA00004319"/>
    </source>
</evidence>
<evidence type="ECO:0000259" key="10">
    <source>
        <dbReference type="PROSITE" id="PS50076"/>
    </source>
</evidence>
<evidence type="ECO:0000313" key="12">
    <source>
        <dbReference type="Proteomes" id="UP000515152"/>
    </source>
</evidence>
<keyword evidence="7" id="KW-1015">Disulfide bond</keyword>
<keyword evidence="5" id="KW-0256">Endoplasmic reticulum</keyword>
<dbReference type="GO" id="GO:0036498">
    <property type="term" value="P:IRE1-mediated unfolded protein response"/>
    <property type="evidence" value="ECO:0007669"/>
    <property type="project" value="TreeGrafter"/>
</dbReference>